<dbReference type="GO" id="GO:0008841">
    <property type="term" value="F:dihydrofolate synthase activity"/>
    <property type="evidence" value="ECO:0007669"/>
    <property type="project" value="TreeGrafter"/>
</dbReference>
<dbReference type="EC" id="6.3.2.17" evidence="3"/>
<comment type="caution">
    <text evidence="14">The sequence shown here is derived from an EMBL/GenBank/DDBJ whole genome shotgun (WGS) entry which is preliminary data.</text>
</comment>
<organism evidence="14 15">
    <name type="scientific">Candidatus Agrococcus pullicola</name>
    <dbReference type="NCBI Taxonomy" id="2838429"/>
    <lineage>
        <taxon>Bacteria</taxon>
        <taxon>Bacillati</taxon>
        <taxon>Actinomycetota</taxon>
        <taxon>Actinomycetes</taxon>
        <taxon>Micrococcales</taxon>
        <taxon>Microbacteriaceae</taxon>
        <taxon>Agrococcus</taxon>
    </lineage>
</organism>
<feature type="domain" description="Mur ligase central" evidence="13">
    <location>
        <begin position="61"/>
        <end position="292"/>
    </location>
</feature>
<dbReference type="InterPro" id="IPR036565">
    <property type="entry name" value="Mur-like_cat_sf"/>
</dbReference>
<dbReference type="PANTHER" id="PTHR11136">
    <property type="entry name" value="FOLYLPOLYGLUTAMATE SYNTHASE-RELATED"/>
    <property type="match status" value="1"/>
</dbReference>
<sequence length="460" mass="49168">MSDDVDDLILDSLEDREAAEHAYRELLERAAEQAIEPRLHATARAVELLGDPQNSARVIHITGTNGKGSTARIVEALLRAHGLRTGMLTSPHLERVNERIVVDGQPVSDEAFARNWEDVKPFIELVDAQLEGKGERKLTFFEAFTVLAFAIFADAPVDVQILEVGMGGEWDSTNVAHADVAVFTPIALDHMNRLGSTIAAITATKAGILKPGSLAVSAAQEPLARGALDERAAELGITVQYEGESFRLDNTQIAVGGQMVSLTTAAKRHDDTALPLMGMHQSRNAALAVAAVEAFLGGGEQGIAEDVLADGFALATSPGRLEVIGNDPVVVVDAAHNPHAAAALVEGVQGWFGAERAQFVLGLLRGKDARGVLETLAPLVDTIVITESDSDRAMPAEDLARIAGEVLGEDAVILEPHLLEAVEIARERADDREHPVVVTGSITLLGDVMRFAREEMWIRS</sequence>
<feature type="domain" description="Mur ligase C-terminal" evidence="12">
    <location>
        <begin position="319"/>
        <end position="441"/>
    </location>
</feature>
<dbReference type="SUPFAM" id="SSF53623">
    <property type="entry name" value="MurD-like peptide ligases, catalytic domain"/>
    <property type="match status" value="1"/>
</dbReference>
<protein>
    <recommendedName>
        <fullName evidence="3">tetrahydrofolate synthase</fullName>
        <ecNumber evidence="3">6.3.2.17</ecNumber>
    </recommendedName>
    <alternativeName>
        <fullName evidence="9">Tetrahydrofolylpolyglutamate synthase</fullName>
    </alternativeName>
</protein>
<evidence type="ECO:0000256" key="9">
    <source>
        <dbReference type="ARBA" id="ARBA00030592"/>
    </source>
</evidence>
<evidence type="ECO:0000256" key="10">
    <source>
        <dbReference type="ARBA" id="ARBA00047493"/>
    </source>
</evidence>
<evidence type="ECO:0000256" key="3">
    <source>
        <dbReference type="ARBA" id="ARBA00013025"/>
    </source>
</evidence>
<dbReference type="Gene3D" id="3.40.1190.10">
    <property type="entry name" value="Mur-like, catalytic domain"/>
    <property type="match status" value="1"/>
</dbReference>
<gene>
    <name evidence="14" type="ORF">H9830_03460</name>
</gene>
<dbReference type="Pfam" id="PF02875">
    <property type="entry name" value="Mur_ligase_C"/>
    <property type="match status" value="1"/>
</dbReference>
<dbReference type="Gene3D" id="3.90.190.20">
    <property type="entry name" value="Mur ligase, C-terminal domain"/>
    <property type="match status" value="1"/>
</dbReference>
<evidence type="ECO:0000256" key="2">
    <source>
        <dbReference type="ARBA" id="ARBA00008276"/>
    </source>
</evidence>
<evidence type="ECO:0000256" key="7">
    <source>
        <dbReference type="ARBA" id="ARBA00022840"/>
    </source>
</evidence>
<dbReference type="SUPFAM" id="SSF53244">
    <property type="entry name" value="MurD-like peptide ligases, peptide-binding domain"/>
    <property type="match status" value="1"/>
</dbReference>
<reference evidence="14" key="2">
    <citation type="submission" date="2021-04" db="EMBL/GenBank/DDBJ databases">
        <authorList>
            <person name="Gilroy R."/>
        </authorList>
    </citation>
    <scope>NUCLEOTIDE SEQUENCE</scope>
    <source>
        <strain evidence="14">ChiGjej1B1-98</strain>
    </source>
</reference>
<accession>A0A9D1YWL0</accession>
<comment type="cofactor">
    <cofactor evidence="1">
        <name>Mg(2+)</name>
        <dbReference type="ChEBI" id="CHEBI:18420"/>
    </cofactor>
</comment>
<keyword evidence="7 11" id="KW-0067">ATP-binding</keyword>
<dbReference type="InterPro" id="IPR001645">
    <property type="entry name" value="Folylpolyglutamate_synth"/>
</dbReference>
<dbReference type="EMBL" id="DXDC01000103">
    <property type="protein sequence ID" value="HIY65321.1"/>
    <property type="molecule type" value="Genomic_DNA"/>
</dbReference>
<dbReference type="Proteomes" id="UP000824005">
    <property type="component" value="Unassembled WGS sequence"/>
</dbReference>
<name>A0A9D1YWL0_9MICO</name>
<comment type="catalytic activity">
    <reaction evidence="10">
        <text>(6S)-5,6,7,8-tetrahydrofolyl-(gamma-L-Glu)(n) + L-glutamate + ATP = (6S)-5,6,7,8-tetrahydrofolyl-(gamma-L-Glu)(n+1) + ADP + phosphate + H(+)</text>
        <dbReference type="Rhea" id="RHEA:10580"/>
        <dbReference type="Rhea" id="RHEA-COMP:14738"/>
        <dbReference type="Rhea" id="RHEA-COMP:14740"/>
        <dbReference type="ChEBI" id="CHEBI:15378"/>
        <dbReference type="ChEBI" id="CHEBI:29985"/>
        <dbReference type="ChEBI" id="CHEBI:30616"/>
        <dbReference type="ChEBI" id="CHEBI:43474"/>
        <dbReference type="ChEBI" id="CHEBI:141005"/>
        <dbReference type="ChEBI" id="CHEBI:456216"/>
        <dbReference type="EC" id="6.3.2.17"/>
    </reaction>
</comment>
<dbReference type="PIRSF" id="PIRSF001563">
    <property type="entry name" value="Folylpolyglu_synth"/>
    <property type="match status" value="1"/>
</dbReference>
<dbReference type="GO" id="GO:0004326">
    <property type="term" value="F:tetrahydrofolylpolyglutamate synthase activity"/>
    <property type="evidence" value="ECO:0007669"/>
    <property type="project" value="UniProtKB-EC"/>
</dbReference>
<evidence type="ECO:0000256" key="4">
    <source>
        <dbReference type="ARBA" id="ARBA00022598"/>
    </source>
</evidence>
<evidence type="ECO:0000259" key="13">
    <source>
        <dbReference type="Pfam" id="PF08245"/>
    </source>
</evidence>
<evidence type="ECO:0000256" key="5">
    <source>
        <dbReference type="ARBA" id="ARBA00022723"/>
    </source>
</evidence>
<dbReference type="NCBIfam" id="TIGR01499">
    <property type="entry name" value="folC"/>
    <property type="match status" value="1"/>
</dbReference>
<keyword evidence="8" id="KW-0460">Magnesium</keyword>
<keyword evidence="6 11" id="KW-0547">Nucleotide-binding</keyword>
<evidence type="ECO:0000256" key="11">
    <source>
        <dbReference type="PIRNR" id="PIRNR001563"/>
    </source>
</evidence>
<evidence type="ECO:0000313" key="14">
    <source>
        <dbReference type="EMBL" id="HIY65321.1"/>
    </source>
</evidence>
<dbReference type="GO" id="GO:0005737">
    <property type="term" value="C:cytoplasm"/>
    <property type="evidence" value="ECO:0007669"/>
    <property type="project" value="TreeGrafter"/>
</dbReference>
<dbReference type="PANTHER" id="PTHR11136:SF0">
    <property type="entry name" value="DIHYDROFOLATE SYNTHETASE-RELATED"/>
    <property type="match status" value="1"/>
</dbReference>
<dbReference type="InterPro" id="IPR004101">
    <property type="entry name" value="Mur_ligase_C"/>
</dbReference>
<proteinExistence type="inferred from homology"/>
<dbReference type="FunFam" id="3.40.1190.10:FF:000011">
    <property type="entry name" value="Folylpolyglutamate synthase/dihydrofolate synthase"/>
    <property type="match status" value="1"/>
</dbReference>
<dbReference type="InterPro" id="IPR036615">
    <property type="entry name" value="Mur_ligase_C_dom_sf"/>
</dbReference>
<dbReference type="GO" id="GO:0046872">
    <property type="term" value="F:metal ion binding"/>
    <property type="evidence" value="ECO:0007669"/>
    <property type="project" value="UniProtKB-KW"/>
</dbReference>
<dbReference type="InterPro" id="IPR013221">
    <property type="entry name" value="Mur_ligase_cen"/>
</dbReference>
<comment type="similarity">
    <text evidence="2 11">Belongs to the folylpolyglutamate synthase family.</text>
</comment>
<keyword evidence="5" id="KW-0479">Metal-binding</keyword>
<evidence type="ECO:0000256" key="6">
    <source>
        <dbReference type="ARBA" id="ARBA00022741"/>
    </source>
</evidence>
<reference evidence="14" key="1">
    <citation type="journal article" date="2021" name="PeerJ">
        <title>Extensive microbial diversity within the chicken gut microbiome revealed by metagenomics and culture.</title>
        <authorList>
            <person name="Gilroy R."/>
            <person name="Ravi A."/>
            <person name="Getino M."/>
            <person name="Pursley I."/>
            <person name="Horton D.L."/>
            <person name="Alikhan N.F."/>
            <person name="Baker D."/>
            <person name="Gharbi K."/>
            <person name="Hall N."/>
            <person name="Watson M."/>
            <person name="Adriaenssens E.M."/>
            <person name="Foster-Nyarko E."/>
            <person name="Jarju S."/>
            <person name="Secka A."/>
            <person name="Antonio M."/>
            <person name="Oren A."/>
            <person name="Chaudhuri R.R."/>
            <person name="La Ragione R."/>
            <person name="Hildebrand F."/>
            <person name="Pallen M.J."/>
        </authorList>
    </citation>
    <scope>NUCLEOTIDE SEQUENCE</scope>
    <source>
        <strain evidence="14">ChiGjej1B1-98</strain>
    </source>
</reference>
<dbReference type="Pfam" id="PF08245">
    <property type="entry name" value="Mur_ligase_M"/>
    <property type="match status" value="1"/>
</dbReference>
<evidence type="ECO:0000256" key="1">
    <source>
        <dbReference type="ARBA" id="ARBA00001946"/>
    </source>
</evidence>
<evidence type="ECO:0000256" key="8">
    <source>
        <dbReference type="ARBA" id="ARBA00022842"/>
    </source>
</evidence>
<dbReference type="AlphaFoldDB" id="A0A9D1YWL0"/>
<keyword evidence="4 11" id="KW-0436">Ligase</keyword>
<dbReference type="GO" id="GO:0005524">
    <property type="term" value="F:ATP binding"/>
    <property type="evidence" value="ECO:0007669"/>
    <property type="project" value="UniProtKB-KW"/>
</dbReference>
<evidence type="ECO:0000259" key="12">
    <source>
        <dbReference type="Pfam" id="PF02875"/>
    </source>
</evidence>
<evidence type="ECO:0000313" key="15">
    <source>
        <dbReference type="Proteomes" id="UP000824005"/>
    </source>
</evidence>